<dbReference type="RefSeq" id="WP_059375061.1">
    <property type="nucleotide sequence ID" value="NZ_CP061008.1"/>
</dbReference>
<evidence type="ECO:0000313" key="3">
    <source>
        <dbReference type="EMBL" id="RPJ93205.1"/>
    </source>
</evidence>
<feature type="domain" description="VOC" evidence="2">
    <location>
        <begin position="8"/>
        <end position="145"/>
    </location>
</feature>
<dbReference type="GO" id="GO:0046491">
    <property type="term" value="P:L-methylmalonyl-CoA metabolic process"/>
    <property type="evidence" value="ECO:0007669"/>
    <property type="project" value="TreeGrafter"/>
</dbReference>
<dbReference type="GO" id="GO:0004462">
    <property type="term" value="F:lactoylglutathione lyase activity"/>
    <property type="evidence" value="ECO:0007669"/>
    <property type="project" value="InterPro"/>
</dbReference>
<dbReference type="OrthoDB" id="9803104at2"/>
<evidence type="ECO:0000259" key="2">
    <source>
        <dbReference type="PROSITE" id="PS51819"/>
    </source>
</evidence>
<accession>A0A424WIV5</accession>
<dbReference type="InterPro" id="IPR029068">
    <property type="entry name" value="Glyas_Bleomycin-R_OHBP_Dase"/>
</dbReference>
<dbReference type="Gene3D" id="3.10.180.10">
    <property type="entry name" value="2,3-Dihydroxybiphenyl 1,2-Dioxygenase, domain 1"/>
    <property type="match status" value="1"/>
</dbReference>
<keyword evidence="1" id="KW-0479">Metal-binding</keyword>
<dbReference type="InterPro" id="IPR051785">
    <property type="entry name" value="MMCE/EMCE_epimerase"/>
</dbReference>
<evidence type="ECO:0000313" key="4">
    <source>
        <dbReference type="Proteomes" id="UP000285324"/>
    </source>
</evidence>
<dbReference type="AlphaFoldDB" id="A0A424WIV5"/>
<dbReference type="PROSITE" id="PS51819">
    <property type="entry name" value="VOC"/>
    <property type="match status" value="1"/>
</dbReference>
<gene>
    <name evidence="3" type="ORF">DY367_04640</name>
</gene>
<dbReference type="GO" id="GO:0004493">
    <property type="term" value="F:methylmalonyl-CoA epimerase activity"/>
    <property type="evidence" value="ECO:0007669"/>
    <property type="project" value="TreeGrafter"/>
</dbReference>
<dbReference type="InterPro" id="IPR004360">
    <property type="entry name" value="Glyas_Fos-R_dOase_dom"/>
</dbReference>
<sequence length="150" mass="17153">MLKDKLLATHHTAVCVNDFERARNFYTGFLGFELEGEMDHRSEPALGEVVGLPGATIRWAMLRHGGHRVELFKYYTPEGDRQPRRQCDFGYSHVAFEVEDVDAVYEQATRAGYESVSSPRVMRQGRTKVFYLMEPEGAITEFIQFMNPAA</sequence>
<keyword evidence="3" id="KW-0223">Dioxygenase</keyword>
<evidence type="ECO:0000256" key="1">
    <source>
        <dbReference type="ARBA" id="ARBA00022723"/>
    </source>
</evidence>
<protein>
    <submittedName>
        <fullName evidence="3">Glyoxalase/bleomycin resistance/dioxygenase family protein</fullName>
    </submittedName>
</protein>
<dbReference type="SUPFAM" id="SSF54593">
    <property type="entry name" value="Glyoxalase/Bleomycin resistance protein/Dihydroxybiphenyl dioxygenase"/>
    <property type="match status" value="1"/>
</dbReference>
<dbReference type="InterPro" id="IPR018146">
    <property type="entry name" value="Glyoxalase_1_CS"/>
</dbReference>
<dbReference type="PANTHER" id="PTHR43048">
    <property type="entry name" value="METHYLMALONYL-COA EPIMERASE"/>
    <property type="match status" value="1"/>
</dbReference>
<reference evidence="3 4" key="1">
    <citation type="submission" date="2018-08" db="EMBL/GenBank/DDBJ databases">
        <title>Achromobacter xylosoxidans Genome sequencing and assembly.</title>
        <authorList>
            <person name="Wang R."/>
            <person name="Rensing C."/>
            <person name="Li Y."/>
        </authorList>
    </citation>
    <scope>NUCLEOTIDE SEQUENCE [LARGE SCALE GENOMIC DNA]</scope>
    <source>
        <strain evidence="3 4">GD003A</strain>
    </source>
</reference>
<organism evidence="3 4">
    <name type="scientific">Alcaligenes xylosoxydans xylosoxydans</name>
    <name type="common">Achromobacter xylosoxidans</name>
    <dbReference type="NCBI Taxonomy" id="85698"/>
    <lineage>
        <taxon>Bacteria</taxon>
        <taxon>Pseudomonadati</taxon>
        <taxon>Pseudomonadota</taxon>
        <taxon>Betaproteobacteria</taxon>
        <taxon>Burkholderiales</taxon>
        <taxon>Alcaligenaceae</taxon>
        <taxon>Achromobacter</taxon>
    </lineage>
</organism>
<name>A0A424WIV5_ALCXX</name>
<dbReference type="InterPro" id="IPR037523">
    <property type="entry name" value="VOC_core"/>
</dbReference>
<dbReference type="PROSITE" id="PS00934">
    <property type="entry name" value="GLYOXALASE_I_1"/>
    <property type="match status" value="1"/>
</dbReference>
<dbReference type="GO" id="GO:0046872">
    <property type="term" value="F:metal ion binding"/>
    <property type="evidence" value="ECO:0007669"/>
    <property type="project" value="UniProtKB-KW"/>
</dbReference>
<dbReference type="PANTHER" id="PTHR43048:SF3">
    <property type="entry name" value="METHYLMALONYL-COA EPIMERASE, MITOCHONDRIAL"/>
    <property type="match status" value="1"/>
</dbReference>
<dbReference type="Proteomes" id="UP000285324">
    <property type="component" value="Unassembled WGS sequence"/>
</dbReference>
<dbReference type="GO" id="GO:0051213">
    <property type="term" value="F:dioxygenase activity"/>
    <property type="evidence" value="ECO:0007669"/>
    <property type="project" value="UniProtKB-KW"/>
</dbReference>
<dbReference type="Pfam" id="PF00903">
    <property type="entry name" value="Glyoxalase"/>
    <property type="match status" value="1"/>
</dbReference>
<dbReference type="EMBL" id="QVXO01000004">
    <property type="protein sequence ID" value="RPJ93205.1"/>
    <property type="molecule type" value="Genomic_DNA"/>
</dbReference>
<comment type="caution">
    <text evidence="3">The sequence shown here is derived from an EMBL/GenBank/DDBJ whole genome shotgun (WGS) entry which is preliminary data.</text>
</comment>
<proteinExistence type="predicted"/>
<keyword evidence="3" id="KW-0560">Oxidoreductase</keyword>